<dbReference type="Pfam" id="PF20577">
    <property type="entry name" value="Phage_ORF5"/>
    <property type="match status" value="1"/>
</dbReference>
<sequence length="85" mass="9483">MIYHIFTVYDSKVGAYNRPFFEPSKGSALRSFMDAICDKDSQLSKHSEDYTLFHIGEYDDQTAVLTSYKTPASLGVASELKSSSS</sequence>
<protein>
    <submittedName>
        <fullName evidence="1">Nonstructural protein</fullName>
    </submittedName>
</protein>
<dbReference type="EMBL" id="MK249230">
    <property type="protein sequence ID" value="QCQ85126.1"/>
    <property type="molecule type" value="Genomic_DNA"/>
</dbReference>
<organism evidence="1">
    <name type="scientific">Blackfly microvirus SF02</name>
    <dbReference type="NCBI Taxonomy" id="2576452"/>
    <lineage>
        <taxon>Viruses</taxon>
        <taxon>Monodnaviria</taxon>
        <taxon>Sangervirae</taxon>
        <taxon>Phixviricota</taxon>
        <taxon>Malgrandaviricetes</taxon>
        <taxon>Petitvirales</taxon>
        <taxon>Microviridae</taxon>
        <taxon>Microvirus</taxon>
    </lineage>
</organism>
<evidence type="ECO:0000313" key="1">
    <source>
        <dbReference type="EMBL" id="QCQ85126.1"/>
    </source>
</evidence>
<accession>A0A4P8PM52</accession>
<proteinExistence type="predicted"/>
<name>A0A4P8PM52_9VIRU</name>
<reference evidence="1" key="1">
    <citation type="submission" date="2018-12" db="EMBL/GenBank/DDBJ databases">
        <title>Singled stranded DNA viruses identified in blackflies (Austrosimulium ungulatum) sampled in New Zealand.</title>
        <authorList>
            <person name="Kraberger S."/>
            <person name="Fontenele R.S."/>
            <person name="Schmidlin K."/>
            <person name="Walters M."/>
            <person name="Varsani A."/>
        </authorList>
    </citation>
    <scope>NUCLEOTIDE SEQUENCE [LARGE SCALE GENOMIC DNA]</scope>
    <source>
        <strain evidence="1">195</strain>
    </source>
</reference>
<dbReference type="Proteomes" id="UP000322322">
    <property type="component" value="Segment"/>
</dbReference>
<dbReference type="InterPro" id="IPR046781">
    <property type="entry name" value="Phage_ORF5"/>
</dbReference>